<feature type="domain" description="Flavin reductase like" evidence="3">
    <location>
        <begin position="22"/>
        <end position="164"/>
    </location>
</feature>
<name>A0ABP6YIM3_9PSEU</name>
<accession>A0ABP6YIM3</accession>
<dbReference type="Proteomes" id="UP001500689">
    <property type="component" value="Unassembled WGS sequence"/>
</dbReference>
<dbReference type="PANTHER" id="PTHR30466">
    <property type="entry name" value="FLAVIN REDUCTASE"/>
    <property type="match status" value="1"/>
</dbReference>
<sequence>MDRKWAQHDVPTVTPDSFRAAIGHFASGVTVVSAATGSRRFGATVSAVSSLSLEPAMLLVCLNRQTGTAAAITRAGFFGVNVLAENQAHLAARFAGRAVGKFDDVPVTPGHHGQPLLTGALAHYECRVAEQVQAGTHTVFIGEVHHAAAREGKPLAYFRGRFGTLNLENHRAPDDELAARIARYSIGDWPVT</sequence>
<dbReference type="SUPFAM" id="SSF50475">
    <property type="entry name" value="FMN-binding split barrel"/>
    <property type="match status" value="1"/>
</dbReference>
<dbReference type="InterPro" id="IPR050268">
    <property type="entry name" value="NADH-dep_flavin_reductase"/>
</dbReference>
<organism evidence="4 5">
    <name type="scientific">Amycolatopsis ultiminotia</name>
    <dbReference type="NCBI Taxonomy" id="543629"/>
    <lineage>
        <taxon>Bacteria</taxon>
        <taxon>Bacillati</taxon>
        <taxon>Actinomycetota</taxon>
        <taxon>Actinomycetes</taxon>
        <taxon>Pseudonocardiales</taxon>
        <taxon>Pseudonocardiaceae</taxon>
        <taxon>Amycolatopsis</taxon>
    </lineage>
</organism>
<dbReference type="InterPro" id="IPR002563">
    <property type="entry name" value="Flavin_Rdtase-like_dom"/>
</dbReference>
<evidence type="ECO:0000256" key="1">
    <source>
        <dbReference type="ARBA" id="ARBA00008898"/>
    </source>
</evidence>
<proteinExistence type="inferred from homology"/>
<dbReference type="EMBL" id="BAAAZN010000025">
    <property type="protein sequence ID" value="GAA3581374.1"/>
    <property type="molecule type" value="Genomic_DNA"/>
</dbReference>
<evidence type="ECO:0000259" key="3">
    <source>
        <dbReference type="SMART" id="SM00903"/>
    </source>
</evidence>
<dbReference type="PANTHER" id="PTHR30466:SF11">
    <property type="entry name" value="FLAVIN-DEPENDENT MONOOXYGENASE, REDUCTASE SUBUNIT HSAB"/>
    <property type="match status" value="1"/>
</dbReference>
<gene>
    <name evidence="4" type="ORF">GCM10022222_77590</name>
</gene>
<comment type="similarity">
    <text evidence="1">Belongs to the non-flavoprotein flavin reductase family.</text>
</comment>
<comment type="caution">
    <text evidence="4">The sequence shown here is derived from an EMBL/GenBank/DDBJ whole genome shotgun (WGS) entry which is preliminary data.</text>
</comment>
<dbReference type="Pfam" id="PF01613">
    <property type="entry name" value="Flavin_Reduct"/>
    <property type="match status" value="1"/>
</dbReference>
<dbReference type="InterPro" id="IPR012349">
    <property type="entry name" value="Split_barrel_FMN-bd"/>
</dbReference>
<protein>
    <submittedName>
        <fullName evidence="4">Flavin reductase family protein</fullName>
    </submittedName>
</protein>
<reference evidence="5" key="1">
    <citation type="journal article" date="2019" name="Int. J. Syst. Evol. Microbiol.">
        <title>The Global Catalogue of Microorganisms (GCM) 10K type strain sequencing project: providing services to taxonomists for standard genome sequencing and annotation.</title>
        <authorList>
            <consortium name="The Broad Institute Genomics Platform"/>
            <consortium name="The Broad Institute Genome Sequencing Center for Infectious Disease"/>
            <person name="Wu L."/>
            <person name="Ma J."/>
        </authorList>
    </citation>
    <scope>NUCLEOTIDE SEQUENCE [LARGE SCALE GENOMIC DNA]</scope>
    <source>
        <strain evidence="5">JCM 16898</strain>
    </source>
</reference>
<dbReference type="SMART" id="SM00903">
    <property type="entry name" value="Flavin_Reduct"/>
    <property type="match status" value="1"/>
</dbReference>
<evidence type="ECO:0000313" key="5">
    <source>
        <dbReference type="Proteomes" id="UP001500689"/>
    </source>
</evidence>
<evidence type="ECO:0000313" key="4">
    <source>
        <dbReference type="EMBL" id="GAA3581374.1"/>
    </source>
</evidence>
<keyword evidence="2" id="KW-0560">Oxidoreductase</keyword>
<evidence type="ECO:0000256" key="2">
    <source>
        <dbReference type="ARBA" id="ARBA00023002"/>
    </source>
</evidence>
<dbReference type="Gene3D" id="2.30.110.10">
    <property type="entry name" value="Electron Transport, Fmn-binding Protein, Chain A"/>
    <property type="match status" value="1"/>
</dbReference>
<keyword evidence="5" id="KW-1185">Reference proteome</keyword>